<dbReference type="AlphaFoldDB" id="A0A6M3JGS6"/>
<dbReference type="EMBL" id="MT141598">
    <property type="protein sequence ID" value="QJA68231.1"/>
    <property type="molecule type" value="Genomic_DNA"/>
</dbReference>
<name>A0A6M3JGS6_9ZZZZ</name>
<reference evidence="1" key="1">
    <citation type="submission" date="2020-03" db="EMBL/GenBank/DDBJ databases">
        <title>The deep terrestrial virosphere.</title>
        <authorList>
            <person name="Holmfeldt K."/>
            <person name="Nilsson E."/>
            <person name="Simone D."/>
            <person name="Lopez-Fernandez M."/>
            <person name="Wu X."/>
            <person name="de Brujin I."/>
            <person name="Lundin D."/>
            <person name="Andersson A."/>
            <person name="Bertilsson S."/>
            <person name="Dopson M."/>
        </authorList>
    </citation>
    <scope>NUCLEOTIDE SEQUENCE</scope>
    <source>
        <strain evidence="1">MM415A07715</strain>
    </source>
</reference>
<gene>
    <name evidence="1" type="ORF">MM415A07715_0011</name>
</gene>
<protein>
    <submittedName>
        <fullName evidence="1">Uncharacterized protein</fullName>
    </submittedName>
</protein>
<evidence type="ECO:0000313" key="1">
    <source>
        <dbReference type="EMBL" id="QJA68231.1"/>
    </source>
</evidence>
<sequence>MACISKVFCMCGNSLDIINIGFDENNELVVTIAECAECAERNKVLT</sequence>
<accession>A0A6M3JGS6</accession>
<proteinExistence type="predicted"/>
<organism evidence="1">
    <name type="scientific">viral metagenome</name>
    <dbReference type="NCBI Taxonomy" id="1070528"/>
    <lineage>
        <taxon>unclassified sequences</taxon>
        <taxon>metagenomes</taxon>
        <taxon>organismal metagenomes</taxon>
    </lineage>
</organism>